<dbReference type="PROSITE" id="PS51257">
    <property type="entry name" value="PROKAR_LIPOPROTEIN"/>
    <property type="match status" value="1"/>
</dbReference>
<accession>A0AAD1DWQ3</accession>
<evidence type="ECO:0008006" key="3">
    <source>
        <dbReference type="Google" id="ProtNLM"/>
    </source>
</evidence>
<reference evidence="1 2" key="1">
    <citation type="submission" date="2018-11" db="EMBL/GenBank/DDBJ databases">
        <title>Proposal to divide the Flavobacteriaceae and reorganize its genera based on Amino Acid Identity values calculated from whole genome sequences.</title>
        <authorList>
            <person name="Nicholson A.C."/>
            <person name="Gulvik C.A."/>
            <person name="Whitney A.M."/>
            <person name="Humrighouse B.W."/>
            <person name="Bell M."/>
            <person name="Holmes B."/>
            <person name="Steigerwalt A.G."/>
            <person name="Villarma A."/>
            <person name="Sheth M."/>
            <person name="Batra D."/>
            <person name="Pryor J."/>
            <person name="Bernardet J.-F."/>
            <person name="Hugo C."/>
            <person name="Kampfer P."/>
            <person name="Newman J."/>
            <person name="McQuiston J.R."/>
        </authorList>
    </citation>
    <scope>NUCLEOTIDE SEQUENCE [LARGE SCALE GENOMIC DNA]</scope>
    <source>
        <strain evidence="1 2">H5559</strain>
    </source>
</reference>
<evidence type="ECO:0000313" key="1">
    <source>
        <dbReference type="EMBL" id="AZB19469.1"/>
    </source>
</evidence>
<gene>
    <name evidence="1" type="ORF">EG352_17670</name>
</gene>
<proteinExistence type="predicted"/>
<name>A0AAD1DWQ3_CHRID</name>
<evidence type="ECO:0000313" key="2">
    <source>
        <dbReference type="Proteomes" id="UP000269015"/>
    </source>
</evidence>
<protein>
    <recommendedName>
        <fullName evidence="3">Lipoprotein</fullName>
    </recommendedName>
</protein>
<dbReference type="EMBL" id="CP033930">
    <property type="protein sequence ID" value="AZB19469.1"/>
    <property type="molecule type" value="Genomic_DNA"/>
</dbReference>
<dbReference type="Proteomes" id="UP000269015">
    <property type="component" value="Chromosome"/>
</dbReference>
<dbReference type="AlphaFoldDB" id="A0AAD1DWQ3"/>
<dbReference type="RefSeq" id="WP_123861839.1">
    <property type="nucleotide sequence ID" value="NZ_CP033930.1"/>
</dbReference>
<sequence length="173" mass="19850">MHRAILYILAFIVLGCKQKDTLTGVKKERNGEDSHYVIWKFAPNNLHTDYKDFSLYISEDSIKILNSGKLVCSGEIVKEKNTFANYFKSSKTGSEKKELLKKDFGIKDTDDLLVVMNADGDISKKGCQFPFNDMFIVDGYLFFYKNGYHAFMTDNKIENNFTPKNTALHQESN</sequence>
<organism evidence="1 2">
    <name type="scientific">Chryseobacterium indologenes</name>
    <name type="common">Flavobacterium indologenes</name>
    <dbReference type="NCBI Taxonomy" id="253"/>
    <lineage>
        <taxon>Bacteria</taxon>
        <taxon>Pseudomonadati</taxon>
        <taxon>Bacteroidota</taxon>
        <taxon>Flavobacteriia</taxon>
        <taxon>Flavobacteriales</taxon>
        <taxon>Weeksellaceae</taxon>
        <taxon>Chryseobacterium group</taxon>
        <taxon>Chryseobacterium</taxon>
    </lineage>
</organism>